<gene>
    <name evidence="2" type="ORF">MGN01_43670</name>
</gene>
<proteinExistence type="predicted"/>
<organism evidence="2 3">
    <name type="scientific">Methylobacterium gnaphalii</name>
    <dbReference type="NCBI Taxonomy" id="1010610"/>
    <lineage>
        <taxon>Bacteria</taxon>
        <taxon>Pseudomonadati</taxon>
        <taxon>Pseudomonadota</taxon>
        <taxon>Alphaproteobacteria</taxon>
        <taxon>Hyphomicrobiales</taxon>
        <taxon>Methylobacteriaceae</taxon>
        <taxon>Methylobacterium</taxon>
    </lineage>
</organism>
<dbReference type="RefSeq" id="WP_174804620.1">
    <property type="nucleotide sequence ID" value="NZ_BJZV01000045.1"/>
</dbReference>
<keyword evidence="1" id="KW-0472">Membrane</keyword>
<sequence length="63" mass="6635">MVVERCGGQVRRDFGDVYALDFGAIVLMATAMGGMSALFAEILPELEPPIVAAYREGAENAGS</sequence>
<keyword evidence="1" id="KW-0812">Transmembrane</keyword>
<feature type="transmembrane region" description="Helical" evidence="1">
    <location>
        <begin position="17"/>
        <end position="40"/>
    </location>
</feature>
<evidence type="ECO:0000256" key="1">
    <source>
        <dbReference type="SAM" id="Phobius"/>
    </source>
</evidence>
<name>A0A512JRJ0_9HYPH</name>
<dbReference type="EMBL" id="BJZV01000045">
    <property type="protein sequence ID" value="GEP12522.1"/>
    <property type="molecule type" value="Genomic_DNA"/>
</dbReference>
<accession>A0A512JRJ0</accession>
<evidence type="ECO:0000313" key="3">
    <source>
        <dbReference type="Proteomes" id="UP000321750"/>
    </source>
</evidence>
<keyword evidence="3" id="KW-1185">Reference proteome</keyword>
<comment type="caution">
    <text evidence="2">The sequence shown here is derived from an EMBL/GenBank/DDBJ whole genome shotgun (WGS) entry which is preliminary data.</text>
</comment>
<dbReference type="AlphaFoldDB" id="A0A512JRJ0"/>
<protein>
    <submittedName>
        <fullName evidence="2">Uncharacterized protein</fullName>
    </submittedName>
</protein>
<dbReference type="InterPro" id="IPR056114">
    <property type="entry name" value="DUF7697"/>
</dbReference>
<keyword evidence="1" id="KW-1133">Transmembrane helix</keyword>
<dbReference type="Proteomes" id="UP000321750">
    <property type="component" value="Unassembled WGS sequence"/>
</dbReference>
<evidence type="ECO:0000313" key="2">
    <source>
        <dbReference type="EMBL" id="GEP12522.1"/>
    </source>
</evidence>
<dbReference type="Pfam" id="PF24752">
    <property type="entry name" value="DUF7697"/>
    <property type="match status" value="1"/>
</dbReference>
<reference evidence="2 3" key="1">
    <citation type="submission" date="2019-07" db="EMBL/GenBank/DDBJ databases">
        <title>Whole genome shotgun sequence of Methylobacterium gnaphalii NBRC 107716.</title>
        <authorList>
            <person name="Hosoyama A."/>
            <person name="Uohara A."/>
            <person name="Ohji S."/>
            <person name="Ichikawa N."/>
        </authorList>
    </citation>
    <scope>NUCLEOTIDE SEQUENCE [LARGE SCALE GENOMIC DNA]</scope>
    <source>
        <strain evidence="2 3">NBRC 107716</strain>
    </source>
</reference>